<protein>
    <submittedName>
        <fullName evidence="2">Uncharacterized protein</fullName>
    </submittedName>
</protein>
<name>A0A6J5X8K2_PRUAR</name>
<dbReference type="EMBL" id="CAEKDK010000004">
    <property type="protein sequence ID" value="CAB4278356.1"/>
    <property type="molecule type" value="Genomic_DNA"/>
</dbReference>
<evidence type="ECO:0000313" key="2">
    <source>
        <dbReference type="EMBL" id="CAB4308873.1"/>
    </source>
</evidence>
<evidence type="ECO:0000313" key="1">
    <source>
        <dbReference type="EMBL" id="CAB4278356.1"/>
    </source>
</evidence>
<evidence type="ECO:0000313" key="3">
    <source>
        <dbReference type="Proteomes" id="UP000507222"/>
    </source>
</evidence>
<reference evidence="4" key="1">
    <citation type="journal article" date="2020" name="Genome Biol.">
        <title>Gamete binning: chromosome-level and haplotype-resolved genome assembly enabled by high-throughput single-cell sequencing of gamete genomes.</title>
        <authorList>
            <person name="Campoy J.A."/>
            <person name="Sun H."/>
            <person name="Goel M."/>
            <person name="Jiao W.-B."/>
            <person name="Folz-Donahue K."/>
            <person name="Wang N."/>
            <person name="Rubio M."/>
            <person name="Liu C."/>
            <person name="Kukat C."/>
            <person name="Ruiz D."/>
            <person name="Huettel B."/>
            <person name="Schneeberger K."/>
        </authorList>
    </citation>
    <scope>NUCLEOTIDE SEQUENCE [LARGE SCALE GENOMIC DNA]</scope>
    <source>
        <strain evidence="4">cv. Rojo Pasion</strain>
    </source>
</reference>
<dbReference type="EMBL" id="CAEKKB010000004">
    <property type="protein sequence ID" value="CAB4308873.1"/>
    <property type="molecule type" value="Genomic_DNA"/>
</dbReference>
<dbReference type="Proteomes" id="UP000507245">
    <property type="component" value="Unassembled WGS sequence"/>
</dbReference>
<proteinExistence type="predicted"/>
<accession>A0A6J5X8K2</accession>
<organism evidence="2 4">
    <name type="scientific">Prunus armeniaca</name>
    <name type="common">Apricot</name>
    <name type="synonym">Armeniaca vulgaris</name>
    <dbReference type="NCBI Taxonomy" id="36596"/>
    <lineage>
        <taxon>Eukaryota</taxon>
        <taxon>Viridiplantae</taxon>
        <taxon>Streptophyta</taxon>
        <taxon>Embryophyta</taxon>
        <taxon>Tracheophyta</taxon>
        <taxon>Spermatophyta</taxon>
        <taxon>Magnoliopsida</taxon>
        <taxon>eudicotyledons</taxon>
        <taxon>Gunneridae</taxon>
        <taxon>Pentapetalae</taxon>
        <taxon>rosids</taxon>
        <taxon>fabids</taxon>
        <taxon>Rosales</taxon>
        <taxon>Rosaceae</taxon>
        <taxon>Amygdaloideae</taxon>
        <taxon>Amygdaleae</taxon>
        <taxon>Prunus</taxon>
    </lineage>
</organism>
<sequence>MGCSVVDLFGFEDVIFGACCHGMSRVWGLGGGGGGGGDEETTVGEGTLIEGEGAHVVACGGE</sequence>
<dbReference type="AlphaFoldDB" id="A0A6J5X8K2"/>
<gene>
    <name evidence="1" type="ORF">CURHAP_LOCUS29114</name>
    <name evidence="2" type="ORF">ORAREDHAP_LOCUS29068</name>
</gene>
<keyword evidence="4" id="KW-1185">Reference proteome</keyword>
<reference evidence="2 3" key="2">
    <citation type="submission" date="2020-05" db="EMBL/GenBank/DDBJ databases">
        <authorList>
            <person name="Campoy J."/>
            <person name="Schneeberger K."/>
            <person name="Spophaly S."/>
        </authorList>
    </citation>
    <scope>NUCLEOTIDE SEQUENCE [LARGE SCALE GENOMIC DNA]</scope>
    <source>
        <strain evidence="2">PruArmRojPasFocal</strain>
    </source>
</reference>
<dbReference type="Proteomes" id="UP000507222">
    <property type="component" value="Unassembled WGS sequence"/>
</dbReference>
<evidence type="ECO:0000313" key="4">
    <source>
        <dbReference type="Proteomes" id="UP000507245"/>
    </source>
</evidence>